<evidence type="ECO:0000259" key="2">
    <source>
        <dbReference type="PROSITE" id="PS50404"/>
    </source>
</evidence>
<protein>
    <recommendedName>
        <fullName evidence="2">GST N-terminal domain-containing protein</fullName>
    </recommendedName>
</protein>
<dbReference type="STRING" id="341663.Q0D003"/>
<feature type="domain" description="GST N-terminal" evidence="2">
    <location>
        <begin position="123"/>
        <end position="209"/>
    </location>
</feature>
<dbReference type="PANTHER" id="PTHR44051">
    <property type="entry name" value="GLUTATHIONE S-TRANSFERASE-RELATED"/>
    <property type="match status" value="1"/>
</dbReference>
<gene>
    <name evidence="3" type="ORF">ATEG_00731</name>
</gene>
<dbReference type="RefSeq" id="XP_001210817.1">
    <property type="nucleotide sequence ID" value="XM_001210817.1"/>
</dbReference>
<dbReference type="Gene3D" id="1.20.1050.130">
    <property type="match status" value="1"/>
</dbReference>
<comment type="similarity">
    <text evidence="1">Belongs to the GST superfamily.</text>
</comment>
<dbReference type="SUPFAM" id="SSF54593">
    <property type="entry name" value="Glyoxalase/Bleomycin resistance protein/Dihydroxybiphenyl dioxygenase"/>
    <property type="match status" value="1"/>
</dbReference>
<dbReference type="eggNOG" id="KOG0867">
    <property type="taxonomic scope" value="Eukaryota"/>
</dbReference>
<dbReference type="InterPro" id="IPR036282">
    <property type="entry name" value="Glutathione-S-Trfase_C_sf"/>
</dbReference>
<dbReference type="SUPFAM" id="SSF52833">
    <property type="entry name" value="Thioredoxin-like"/>
    <property type="match status" value="1"/>
</dbReference>
<dbReference type="InterPro" id="IPR036249">
    <property type="entry name" value="Thioredoxin-like_sf"/>
</dbReference>
<dbReference type="InterPro" id="IPR029068">
    <property type="entry name" value="Glyas_Bleomycin-R_OHBP_Dase"/>
</dbReference>
<dbReference type="EMBL" id="CH476594">
    <property type="protein sequence ID" value="EAU39377.1"/>
    <property type="molecule type" value="Genomic_DNA"/>
</dbReference>
<dbReference type="OrthoDB" id="10249419at2759"/>
<reference evidence="4" key="1">
    <citation type="submission" date="2005-09" db="EMBL/GenBank/DDBJ databases">
        <title>Annotation of the Aspergillus terreus NIH2624 genome.</title>
        <authorList>
            <person name="Birren B.W."/>
            <person name="Lander E.S."/>
            <person name="Galagan J.E."/>
            <person name="Nusbaum C."/>
            <person name="Devon K."/>
            <person name="Henn M."/>
            <person name="Ma L.-J."/>
            <person name="Jaffe D.B."/>
            <person name="Butler J."/>
            <person name="Alvarez P."/>
            <person name="Gnerre S."/>
            <person name="Grabherr M."/>
            <person name="Kleber M."/>
            <person name="Mauceli E.W."/>
            <person name="Brockman W."/>
            <person name="Rounsley S."/>
            <person name="Young S.K."/>
            <person name="LaButti K."/>
            <person name="Pushparaj V."/>
            <person name="DeCaprio D."/>
            <person name="Crawford M."/>
            <person name="Koehrsen M."/>
            <person name="Engels R."/>
            <person name="Montgomery P."/>
            <person name="Pearson M."/>
            <person name="Howarth C."/>
            <person name="Larson L."/>
            <person name="Luoma S."/>
            <person name="White J."/>
            <person name="Alvarado L."/>
            <person name="Kodira C.D."/>
            <person name="Zeng Q."/>
            <person name="Oleary S."/>
            <person name="Yandava C."/>
            <person name="Denning D.W."/>
            <person name="Nierman W.C."/>
            <person name="Milne T."/>
            <person name="Madden K."/>
        </authorList>
    </citation>
    <scope>NUCLEOTIDE SEQUENCE [LARGE SCALE GENOMIC DNA]</scope>
    <source>
        <strain evidence="4">NIH 2624 / FGSC A1156</strain>
    </source>
</reference>
<dbReference type="PROSITE" id="PS50404">
    <property type="entry name" value="GST_NTER"/>
    <property type="match status" value="1"/>
</dbReference>
<dbReference type="Pfam" id="PF13417">
    <property type="entry name" value="GST_N_3"/>
    <property type="match status" value="1"/>
</dbReference>
<organism evidence="3 4">
    <name type="scientific">Aspergillus terreus (strain NIH 2624 / FGSC A1156)</name>
    <dbReference type="NCBI Taxonomy" id="341663"/>
    <lineage>
        <taxon>Eukaryota</taxon>
        <taxon>Fungi</taxon>
        <taxon>Dikarya</taxon>
        <taxon>Ascomycota</taxon>
        <taxon>Pezizomycotina</taxon>
        <taxon>Eurotiomycetes</taxon>
        <taxon>Eurotiomycetidae</taxon>
        <taxon>Eurotiales</taxon>
        <taxon>Aspergillaceae</taxon>
        <taxon>Aspergillus</taxon>
        <taxon>Aspergillus subgen. Circumdati</taxon>
    </lineage>
</organism>
<name>Q0D003_ASPTN</name>
<dbReference type="PANTHER" id="PTHR44051:SF8">
    <property type="entry name" value="GLUTATHIONE S-TRANSFERASE GSTA"/>
    <property type="match status" value="1"/>
</dbReference>
<evidence type="ECO:0000313" key="3">
    <source>
        <dbReference type="EMBL" id="EAU39377.1"/>
    </source>
</evidence>
<dbReference type="SUPFAM" id="SSF47616">
    <property type="entry name" value="GST C-terminal domain-like"/>
    <property type="match status" value="1"/>
</dbReference>
<dbReference type="Proteomes" id="UP000007963">
    <property type="component" value="Unassembled WGS sequence"/>
</dbReference>
<accession>Q0D003</accession>
<evidence type="ECO:0000256" key="1">
    <source>
        <dbReference type="ARBA" id="ARBA00007409"/>
    </source>
</evidence>
<dbReference type="InterPro" id="IPR004045">
    <property type="entry name" value="Glutathione_S-Trfase_N"/>
</dbReference>
<proteinExistence type="inferred from homology"/>
<dbReference type="AlphaFoldDB" id="Q0D003"/>
<dbReference type="HOGENOM" id="CLU_969714_0_0_1"/>
<dbReference type="Gene3D" id="3.10.180.10">
    <property type="entry name" value="2,3-Dihydroxybiphenyl 1,2-Dioxygenase, domain 1"/>
    <property type="match status" value="1"/>
</dbReference>
<evidence type="ECO:0000313" key="4">
    <source>
        <dbReference type="Proteomes" id="UP000007963"/>
    </source>
</evidence>
<dbReference type="VEuPathDB" id="FungiDB:ATEG_00731"/>
<dbReference type="GeneID" id="4355486"/>
<dbReference type="CDD" id="cd07262">
    <property type="entry name" value="VOC_like"/>
    <property type="match status" value="1"/>
</dbReference>
<sequence length="287" mass="32386">MRRPGAVGLGHEGIELWITECEDTSAPKAHIALRAPDHAAVNEFHNAAVAADGVCNGAPGIRSAYNESYYAAFVLDPLGNNIEVIWLVHTSSNRCMVLRWRHIPTNGCPPRRICIHLTKMNKDQINLYVKRGSRNGMEILILLKQLGLKYALEVVNHTEEIRDDAFRFVDIHGHLPILTDTHNGDGHQFSLQESGAIVQYLIDRYDSAHTLSYPKGSSGDLEVSNWLFFLTSRLGPNHDEAVHFALRAPERVPYGISRFTNETLQLYMVLEKHLQKTQTPYLVDERL</sequence>